<dbReference type="Gene3D" id="3.30.565.10">
    <property type="entry name" value="Histidine kinase-like ATPase, C-terminal domain"/>
    <property type="match status" value="1"/>
</dbReference>
<organism evidence="3 4">
    <name type="scientific">Acrocarpospora macrocephala</name>
    <dbReference type="NCBI Taxonomy" id="150177"/>
    <lineage>
        <taxon>Bacteria</taxon>
        <taxon>Bacillati</taxon>
        <taxon>Actinomycetota</taxon>
        <taxon>Actinomycetes</taxon>
        <taxon>Streptosporangiales</taxon>
        <taxon>Streptosporangiaceae</taxon>
        <taxon>Acrocarpospora</taxon>
    </lineage>
</organism>
<dbReference type="InterPro" id="IPR050267">
    <property type="entry name" value="Anti-sigma-factor_SerPK"/>
</dbReference>
<name>A0A5M3WG45_9ACTN</name>
<keyword evidence="1" id="KW-0808">Transferase</keyword>
<reference evidence="3 4" key="1">
    <citation type="submission" date="2019-10" db="EMBL/GenBank/DDBJ databases">
        <title>Whole genome shotgun sequence of Acrocarpospora macrocephala NBRC 16266.</title>
        <authorList>
            <person name="Ichikawa N."/>
            <person name="Kimura A."/>
            <person name="Kitahashi Y."/>
            <person name="Komaki H."/>
            <person name="Oguchi A."/>
        </authorList>
    </citation>
    <scope>NUCLEOTIDE SEQUENCE [LARGE SCALE GENOMIC DNA]</scope>
    <source>
        <strain evidence="3 4">NBRC 16266</strain>
    </source>
</reference>
<accession>A0A5M3WG45</accession>
<dbReference type="Proteomes" id="UP000331127">
    <property type="component" value="Unassembled WGS sequence"/>
</dbReference>
<proteinExistence type="predicted"/>
<keyword evidence="1" id="KW-0723">Serine/threonine-protein kinase</keyword>
<feature type="domain" description="Histidine kinase/HSP90-like ATPase" evidence="2">
    <location>
        <begin position="14"/>
        <end position="130"/>
    </location>
</feature>
<dbReference type="CDD" id="cd16936">
    <property type="entry name" value="HATPase_RsbW-like"/>
    <property type="match status" value="1"/>
</dbReference>
<dbReference type="AlphaFoldDB" id="A0A5M3WG45"/>
<keyword evidence="4" id="KW-1185">Reference proteome</keyword>
<dbReference type="SUPFAM" id="SSF55874">
    <property type="entry name" value="ATPase domain of HSP90 chaperone/DNA topoisomerase II/histidine kinase"/>
    <property type="match status" value="1"/>
</dbReference>
<gene>
    <name evidence="3" type="ORF">Amac_012410</name>
</gene>
<dbReference type="Pfam" id="PF13581">
    <property type="entry name" value="HATPase_c_2"/>
    <property type="match status" value="1"/>
</dbReference>
<dbReference type="EMBL" id="BLAE01000007">
    <property type="protein sequence ID" value="GES07646.1"/>
    <property type="molecule type" value="Genomic_DNA"/>
</dbReference>
<dbReference type="InterPro" id="IPR036890">
    <property type="entry name" value="HATPase_C_sf"/>
</dbReference>
<evidence type="ECO:0000313" key="4">
    <source>
        <dbReference type="Proteomes" id="UP000331127"/>
    </source>
</evidence>
<dbReference type="InterPro" id="IPR003594">
    <property type="entry name" value="HATPase_dom"/>
</dbReference>
<dbReference type="GO" id="GO:0004674">
    <property type="term" value="F:protein serine/threonine kinase activity"/>
    <property type="evidence" value="ECO:0007669"/>
    <property type="project" value="UniProtKB-KW"/>
</dbReference>
<dbReference type="PANTHER" id="PTHR35526">
    <property type="entry name" value="ANTI-SIGMA-F FACTOR RSBW-RELATED"/>
    <property type="match status" value="1"/>
</dbReference>
<protein>
    <recommendedName>
        <fullName evidence="2">Histidine kinase/HSP90-like ATPase domain-containing protein</fullName>
    </recommendedName>
</protein>
<evidence type="ECO:0000313" key="3">
    <source>
        <dbReference type="EMBL" id="GES07646.1"/>
    </source>
</evidence>
<evidence type="ECO:0000259" key="2">
    <source>
        <dbReference type="Pfam" id="PF13581"/>
    </source>
</evidence>
<keyword evidence="1" id="KW-0418">Kinase</keyword>
<sequence length="134" mass="14058">MVSRLGVLGVVDLPGEAASVVRARAFVRGLLERAGVGEASDVLLLVSELVSNAVAHSESGHGGRVGVVVIGCPDRIVRVEVCDQGSDASKPQVRDDQGLLSAGGRGLRLVEQIARGWDWDEDGSGRTVWFEVAV</sequence>
<comment type="caution">
    <text evidence="3">The sequence shown here is derived from an EMBL/GenBank/DDBJ whole genome shotgun (WGS) entry which is preliminary data.</text>
</comment>
<dbReference type="PANTHER" id="PTHR35526:SF3">
    <property type="entry name" value="ANTI-SIGMA-F FACTOR RSBW"/>
    <property type="match status" value="1"/>
</dbReference>
<evidence type="ECO:0000256" key="1">
    <source>
        <dbReference type="ARBA" id="ARBA00022527"/>
    </source>
</evidence>